<sequence length="147" mass="16767">MSMFANAVACLLCLVFAAFLWKIKGMFRITLVMFLIVMTSCLYTAFVGNFGDPILENYPFRMVALALCVFTTGLRENRRRFMVLAQTFWLWVELVGNASLYQMGAEAPWIRLAAIAGIALGCSFMARISREIEFGLIVLWMAVWMFF</sequence>
<feature type="transmembrane region" description="Helical" evidence="1">
    <location>
        <begin position="109"/>
        <end position="126"/>
    </location>
</feature>
<dbReference type="EMBL" id="UHJL01000001">
    <property type="protein sequence ID" value="SUQ19018.1"/>
    <property type="molecule type" value="Genomic_DNA"/>
</dbReference>
<feature type="transmembrane region" description="Helical" evidence="1">
    <location>
        <begin position="81"/>
        <end position="103"/>
    </location>
</feature>
<organism evidence="2 3">
    <name type="scientific">Fibrobacter succinogenes</name>
    <name type="common">Bacteroides succinogenes</name>
    <dbReference type="NCBI Taxonomy" id="833"/>
    <lineage>
        <taxon>Bacteria</taxon>
        <taxon>Pseudomonadati</taxon>
        <taxon>Fibrobacterota</taxon>
        <taxon>Fibrobacteria</taxon>
        <taxon>Fibrobacterales</taxon>
        <taxon>Fibrobacteraceae</taxon>
        <taxon>Fibrobacter</taxon>
    </lineage>
</organism>
<feature type="transmembrane region" description="Helical" evidence="1">
    <location>
        <begin position="6"/>
        <end position="22"/>
    </location>
</feature>
<evidence type="ECO:0000313" key="2">
    <source>
        <dbReference type="EMBL" id="SUQ19018.1"/>
    </source>
</evidence>
<evidence type="ECO:0000313" key="3">
    <source>
        <dbReference type="Proteomes" id="UP000255423"/>
    </source>
</evidence>
<accession>A0A380RTZ8</accession>
<dbReference type="AlphaFoldDB" id="A0A380RTZ8"/>
<dbReference type="Proteomes" id="UP000255423">
    <property type="component" value="Unassembled WGS sequence"/>
</dbReference>
<name>A0A380RTZ8_FIBSU</name>
<dbReference type="RefSeq" id="WP_088659468.1">
    <property type="nucleotide sequence ID" value="NZ_UHJL01000001.1"/>
</dbReference>
<keyword evidence="1" id="KW-0472">Membrane</keyword>
<reference evidence="2 3" key="1">
    <citation type="submission" date="2017-08" db="EMBL/GenBank/DDBJ databases">
        <authorList>
            <person name="de Groot N.N."/>
        </authorList>
    </citation>
    <scope>NUCLEOTIDE SEQUENCE [LARGE SCALE GENOMIC DNA]</scope>
    <source>
        <strain evidence="2 3">HM2</strain>
    </source>
</reference>
<keyword evidence="1" id="KW-0812">Transmembrane</keyword>
<proteinExistence type="predicted"/>
<keyword evidence="1" id="KW-1133">Transmembrane helix</keyword>
<feature type="transmembrane region" description="Helical" evidence="1">
    <location>
        <begin position="58"/>
        <end position="74"/>
    </location>
</feature>
<evidence type="ECO:0000256" key="1">
    <source>
        <dbReference type="SAM" id="Phobius"/>
    </source>
</evidence>
<gene>
    <name evidence="2" type="ORF">SAMN05661053_0242</name>
</gene>
<feature type="transmembrane region" description="Helical" evidence="1">
    <location>
        <begin position="29"/>
        <end position="46"/>
    </location>
</feature>
<protein>
    <submittedName>
        <fullName evidence="2">Uncharacterized protein</fullName>
    </submittedName>
</protein>